<name>K1QYR4_MAGGI</name>
<dbReference type="AlphaFoldDB" id="K1QYR4"/>
<proteinExistence type="predicted"/>
<organism evidence="1">
    <name type="scientific">Magallana gigas</name>
    <name type="common">Pacific oyster</name>
    <name type="synonym">Crassostrea gigas</name>
    <dbReference type="NCBI Taxonomy" id="29159"/>
    <lineage>
        <taxon>Eukaryota</taxon>
        <taxon>Metazoa</taxon>
        <taxon>Spiralia</taxon>
        <taxon>Lophotrochozoa</taxon>
        <taxon>Mollusca</taxon>
        <taxon>Bivalvia</taxon>
        <taxon>Autobranchia</taxon>
        <taxon>Pteriomorphia</taxon>
        <taxon>Ostreida</taxon>
        <taxon>Ostreoidea</taxon>
        <taxon>Ostreidae</taxon>
        <taxon>Magallana</taxon>
    </lineage>
</organism>
<sequence length="61" mass="7181">MNILCFNNLQCCEFKQLFFAAYNILENVHYSLQKPEDHQLSEAQQPKRNGFPFLICAFVPE</sequence>
<reference evidence="1" key="1">
    <citation type="journal article" date="2012" name="Nature">
        <title>The oyster genome reveals stress adaptation and complexity of shell formation.</title>
        <authorList>
            <person name="Zhang G."/>
            <person name="Fang X."/>
            <person name="Guo X."/>
            <person name="Li L."/>
            <person name="Luo R."/>
            <person name="Xu F."/>
            <person name="Yang P."/>
            <person name="Zhang L."/>
            <person name="Wang X."/>
            <person name="Qi H."/>
            <person name="Xiong Z."/>
            <person name="Que H."/>
            <person name="Xie Y."/>
            <person name="Holland P.W."/>
            <person name="Paps J."/>
            <person name="Zhu Y."/>
            <person name="Wu F."/>
            <person name="Chen Y."/>
            <person name="Wang J."/>
            <person name="Peng C."/>
            <person name="Meng J."/>
            <person name="Yang L."/>
            <person name="Liu J."/>
            <person name="Wen B."/>
            <person name="Zhang N."/>
            <person name="Huang Z."/>
            <person name="Zhu Q."/>
            <person name="Feng Y."/>
            <person name="Mount A."/>
            <person name="Hedgecock D."/>
            <person name="Xu Z."/>
            <person name="Liu Y."/>
            <person name="Domazet-Loso T."/>
            <person name="Du Y."/>
            <person name="Sun X."/>
            <person name="Zhang S."/>
            <person name="Liu B."/>
            <person name="Cheng P."/>
            <person name="Jiang X."/>
            <person name="Li J."/>
            <person name="Fan D."/>
            <person name="Wang W."/>
            <person name="Fu W."/>
            <person name="Wang T."/>
            <person name="Wang B."/>
            <person name="Zhang J."/>
            <person name="Peng Z."/>
            <person name="Li Y."/>
            <person name="Li N."/>
            <person name="Wang J."/>
            <person name="Chen M."/>
            <person name="He Y."/>
            <person name="Tan F."/>
            <person name="Song X."/>
            <person name="Zheng Q."/>
            <person name="Huang R."/>
            <person name="Yang H."/>
            <person name="Du X."/>
            <person name="Chen L."/>
            <person name="Yang M."/>
            <person name="Gaffney P.M."/>
            <person name="Wang S."/>
            <person name="Luo L."/>
            <person name="She Z."/>
            <person name="Ming Y."/>
            <person name="Huang W."/>
            <person name="Zhang S."/>
            <person name="Huang B."/>
            <person name="Zhang Y."/>
            <person name="Qu T."/>
            <person name="Ni P."/>
            <person name="Miao G."/>
            <person name="Wang J."/>
            <person name="Wang Q."/>
            <person name="Steinberg C.E."/>
            <person name="Wang H."/>
            <person name="Li N."/>
            <person name="Qian L."/>
            <person name="Zhang G."/>
            <person name="Li Y."/>
            <person name="Yang H."/>
            <person name="Liu X."/>
            <person name="Wang J."/>
            <person name="Yin Y."/>
            <person name="Wang J."/>
        </authorList>
    </citation>
    <scope>NUCLEOTIDE SEQUENCE [LARGE SCALE GENOMIC DNA]</scope>
    <source>
        <strain evidence="1">05x7-T-G4-1.051#20</strain>
    </source>
</reference>
<evidence type="ECO:0000313" key="1">
    <source>
        <dbReference type="EMBL" id="EKC36324.1"/>
    </source>
</evidence>
<dbReference type="InParanoid" id="K1QYR4"/>
<gene>
    <name evidence="1" type="ORF">CGI_10027221</name>
</gene>
<dbReference type="EMBL" id="JH817380">
    <property type="protein sequence ID" value="EKC36324.1"/>
    <property type="molecule type" value="Genomic_DNA"/>
</dbReference>
<accession>K1QYR4</accession>
<protein>
    <submittedName>
        <fullName evidence="1">Uncharacterized protein</fullName>
    </submittedName>
</protein>
<dbReference type="HOGENOM" id="CLU_2924867_0_0_1"/>